<feature type="chain" id="PRO_5046217320" evidence="1">
    <location>
        <begin position="29"/>
        <end position="177"/>
    </location>
</feature>
<proteinExistence type="predicted"/>
<keyword evidence="1" id="KW-0732">Signal</keyword>
<dbReference type="RefSeq" id="WP_344900839.1">
    <property type="nucleotide sequence ID" value="NZ_BAAAWD010000015.1"/>
</dbReference>
<evidence type="ECO:0000256" key="1">
    <source>
        <dbReference type="SAM" id="SignalP"/>
    </source>
</evidence>
<dbReference type="Proteomes" id="UP001499930">
    <property type="component" value="Unassembled WGS sequence"/>
</dbReference>
<evidence type="ECO:0000313" key="2">
    <source>
        <dbReference type="EMBL" id="GAA3024657.1"/>
    </source>
</evidence>
<evidence type="ECO:0000313" key="3">
    <source>
        <dbReference type="Proteomes" id="UP001499930"/>
    </source>
</evidence>
<sequence length="177" mass="19659">MIKKLSTALLATAALGAVALAAPATAHAATAAAPVAAPAAVTAQSGYDYDYDENWGHYFSSNHRAKSRGWIGVEWDQHQKWNRVDVKGKLYDLDHRTYKHGGKCAYVKFAVHHFGDKDHQWYDGKSYRYCGAGGAKHFAFSKHKVDSVRVKVCQIGLHSSHPTRCGDWEYIYTAESE</sequence>
<dbReference type="EMBL" id="BAAAWD010000015">
    <property type="protein sequence ID" value="GAA3024657.1"/>
    <property type="molecule type" value="Genomic_DNA"/>
</dbReference>
<reference evidence="3" key="1">
    <citation type="journal article" date="2019" name="Int. J. Syst. Evol. Microbiol.">
        <title>The Global Catalogue of Microorganisms (GCM) 10K type strain sequencing project: providing services to taxonomists for standard genome sequencing and annotation.</title>
        <authorList>
            <consortium name="The Broad Institute Genomics Platform"/>
            <consortium name="The Broad Institute Genome Sequencing Center for Infectious Disease"/>
            <person name="Wu L."/>
            <person name="Ma J."/>
        </authorList>
    </citation>
    <scope>NUCLEOTIDE SEQUENCE [LARGE SCALE GENOMIC DNA]</scope>
    <source>
        <strain evidence="3">JCM 3106</strain>
    </source>
</reference>
<protein>
    <submittedName>
        <fullName evidence="2">Uncharacterized protein</fullName>
    </submittedName>
</protein>
<name>A0ABP6L081_9ACTN</name>
<comment type="caution">
    <text evidence="2">The sequence shown here is derived from an EMBL/GenBank/DDBJ whole genome shotgun (WGS) entry which is preliminary data.</text>
</comment>
<gene>
    <name evidence="2" type="ORF">GCM10017559_57770</name>
</gene>
<keyword evidence="3" id="KW-1185">Reference proteome</keyword>
<organism evidence="2 3">
    <name type="scientific">Streptosporangium longisporum</name>
    <dbReference type="NCBI Taxonomy" id="46187"/>
    <lineage>
        <taxon>Bacteria</taxon>
        <taxon>Bacillati</taxon>
        <taxon>Actinomycetota</taxon>
        <taxon>Actinomycetes</taxon>
        <taxon>Streptosporangiales</taxon>
        <taxon>Streptosporangiaceae</taxon>
        <taxon>Streptosporangium</taxon>
    </lineage>
</organism>
<accession>A0ABP6L081</accession>
<feature type="signal peptide" evidence="1">
    <location>
        <begin position="1"/>
        <end position="28"/>
    </location>
</feature>